<feature type="compositionally biased region" description="Polar residues" evidence="1">
    <location>
        <begin position="63"/>
        <end position="83"/>
    </location>
</feature>
<dbReference type="OrthoDB" id="3555448at2"/>
<keyword evidence="2" id="KW-0812">Transmembrane</keyword>
<evidence type="ECO:0000313" key="4">
    <source>
        <dbReference type="Proteomes" id="UP000093053"/>
    </source>
</evidence>
<feature type="transmembrane region" description="Helical" evidence="2">
    <location>
        <begin position="27"/>
        <end position="45"/>
    </location>
</feature>
<sequence>MPIRTNRGRAAVYRSLWGWPMRSPRHLGASIIIFVALVVALGVIIPKVLDRGPAGTGTTAAGQSTSLQPTQVGQLPASGTSLPTKLPPPSNSAQAAPPQTAAQLVAELWAENWIKPPPNNDVEKWLANLRPYTTEEFLAQMATIDPKNVPDKITEKVAPVRSTVSSADFRVGTDSGKVVITLIKLAPSNEWRVNSYTKAD</sequence>
<organism evidence="3 4">
    <name type="scientific">Lentzea guizhouensis</name>
    <dbReference type="NCBI Taxonomy" id="1586287"/>
    <lineage>
        <taxon>Bacteria</taxon>
        <taxon>Bacillati</taxon>
        <taxon>Actinomycetota</taxon>
        <taxon>Actinomycetes</taxon>
        <taxon>Pseudonocardiales</taxon>
        <taxon>Pseudonocardiaceae</taxon>
        <taxon>Lentzea</taxon>
    </lineage>
</organism>
<keyword evidence="4" id="KW-1185">Reference proteome</keyword>
<feature type="region of interest" description="Disordered" evidence="1">
    <location>
        <begin position="54"/>
        <end position="98"/>
    </location>
</feature>
<accession>A0A1B2HEJ9</accession>
<gene>
    <name evidence="3" type="ORF">BBK82_08765</name>
</gene>
<dbReference type="Proteomes" id="UP000093053">
    <property type="component" value="Chromosome"/>
</dbReference>
<evidence type="ECO:0000256" key="2">
    <source>
        <dbReference type="SAM" id="Phobius"/>
    </source>
</evidence>
<reference evidence="3 4" key="1">
    <citation type="submission" date="2016-07" db="EMBL/GenBank/DDBJ databases">
        <title>Complete genome sequence of the Lentzea guizhouensis DHS C013.</title>
        <authorList>
            <person name="Cao C."/>
        </authorList>
    </citation>
    <scope>NUCLEOTIDE SEQUENCE [LARGE SCALE GENOMIC DNA]</scope>
    <source>
        <strain evidence="3 4">DHS C013</strain>
    </source>
</reference>
<evidence type="ECO:0000256" key="1">
    <source>
        <dbReference type="SAM" id="MobiDB-lite"/>
    </source>
</evidence>
<proteinExistence type="predicted"/>
<evidence type="ECO:0000313" key="3">
    <source>
        <dbReference type="EMBL" id="ANZ36144.1"/>
    </source>
</evidence>
<dbReference type="AlphaFoldDB" id="A0A1B2HEJ9"/>
<dbReference type="RefSeq" id="WP_065914550.1">
    <property type="nucleotide sequence ID" value="NZ_CP016793.1"/>
</dbReference>
<protein>
    <submittedName>
        <fullName evidence="3">Uncharacterized protein</fullName>
    </submittedName>
</protein>
<keyword evidence="2" id="KW-1133">Transmembrane helix</keyword>
<dbReference type="EMBL" id="CP016793">
    <property type="protein sequence ID" value="ANZ36144.1"/>
    <property type="molecule type" value="Genomic_DNA"/>
</dbReference>
<keyword evidence="2" id="KW-0472">Membrane</keyword>
<dbReference type="STRING" id="1586287.BBK82_08765"/>
<name>A0A1B2HEJ9_9PSEU</name>
<dbReference type="KEGG" id="led:BBK82_08765"/>